<protein>
    <submittedName>
        <fullName evidence="2">Uncharacterized protein</fullName>
    </submittedName>
</protein>
<accession>A0AAN9BL77</accession>
<comment type="caution">
    <text evidence="2">The sequence shown here is derived from an EMBL/GenBank/DDBJ whole genome shotgun (WGS) entry which is preliminary data.</text>
</comment>
<evidence type="ECO:0000313" key="3">
    <source>
        <dbReference type="Proteomes" id="UP001374579"/>
    </source>
</evidence>
<feature type="transmembrane region" description="Helical" evidence="1">
    <location>
        <begin position="205"/>
        <end position="229"/>
    </location>
</feature>
<proteinExistence type="predicted"/>
<keyword evidence="1" id="KW-1133">Transmembrane helix</keyword>
<evidence type="ECO:0000313" key="2">
    <source>
        <dbReference type="EMBL" id="KAK7107234.1"/>
    </source>
</evidence>
<organism evidence="2 3">
    <name type="scientific">Littorina saxatilis</name>
    <dbReference type="NCBI Taxonomy" id="31220"/>
    <lineage>
        <taxon>Eukaryota</taxon>
        <taxon>Metazoa</taxon>
        <taxon>Spiralia</taxon>
        <taxon>Lophotrochozoa</taxon>
        <taxon>Mollusca</taxon>
        <taxon>Gastropoda</taxon>
        <taxon>Caenogastropoda</taxon>
        <taxon>Littorinimorpha</taxon>
        <taxon>Littorinoidea</taxon>
        <taxon>Littorinidae</taxon>
        <taxon>Littorina</taxon>
    </lineage>
</organism>
<feature type="transmembrane region" description="Helical" evidence="1">
    <location>
        <begin position="255"/>
        <end position="278"/>
    </location>
</feature>
<reference evidence="2 3" key="1">
    <citation type="submission" date="2024-02" db="EMBL/GenBank/DDBJ databases">
        <title>Chromosome-scale genome assembly of the rough periwinkle Littorina saxatilis.</title>
        <authorList>
            <person name="De Jode A."/>
            <person name="Faria R."/>
            <person name="Formenti G."/>
            <person name="Sims Y."/>
            <person name="Smith T.P."/>
            <person name="Tracey A."/>
            <person name="Wood J.M.D."/>
            <person name="Zagrodzka Z.B."/>
            <person name="Johannesson K."/>
            <person name="Butlin R.K."/>
            <person name="Leder E.H."/>
        </authorList>
    </citation>
    <scope>NUCLEOTIDE SEQUENCE [LARGE SCALE GENOMIC DNA]</scope>
    <source>
        <strain evidence="2">Snail1</strain>
        <tissue evidence="2">Muscle</tissue>
    </source>
</reference>
<feature type="transmembrane region" description="Helical" evidence="1">
    <location>
        <begin position="32"/>
        <end position="54"/>
    </location>
</feature>
<sequence length="355" mass="39617">MESTTTGYLEGDVFFRHYIDYTNKTDYLDAGVTLIVLTFLLNVAVIAVIVYLYVKRPTVTNQAPHFIPMLACCVAEILEGVFDSVFFHMLRVRRYGEGFDLSCRETIALDLVAFILATLPLLLVAAVIFTQAVRLQRVMILTRVVQKIVAVVLVMLSVVYVVVVLIAVYYMTFLKDNTKVCVEDSRGTEYANYQSKRSKIRVMLAVDYIVPSLLILLSCLVLLLAHFVLNYRTTDTGTLTSTSTQSPGPTAIPSFPFNVLLAAASCIILYLVLFLFSFKDFQFGPIGSRIRLAGITLKQLNGVFLPCFWLLDADIRALWCCCGKASRATPECVTLESSEGRRMEDGGDNRNGTRL</sequence>
<feature type="transmembrane region" description="Helical" evidence="1">
    <location>
        <begin position="107"/>
        <end position="128"/>
    </location>
</feature>
<dbReference type="AlphaFoldDB" id="A0AAN9BL77"/>
<keyword evidence="1" id="KW-0472">Membrane</keyword>
<evidence type="ECO:0000256" key="1">
    <source>
        <dbReference type="SAM" id="Phobius"/>
    </source>
</evidence>
<keyword evidence="1" id="KW-0812">Transmembrane</keyword>
<feature type="transmembrane region" description="Helical" evidence="1">
    <location>
        <begin position="148"/>
        <end position="170"/>
    </location>
</feature>
<name>A0AAN9BL77_9CAEN</name>
<gene>
    <name evidence="2" type="ORF">V1264_015185</name>
</gene>
<dbReference type="EMBL" id="JBAMIC010000004">
    <property type="protein sequence ID" value="KAK7107234.1"/>
    <property type="molecule type" value="Genomic_DNA"/>
</dbReference>
<dbReference type="Proteomes" id="UP001374579">
    <property type="component" value="Unassembled WGS sequence"/>
</dbReference>
<keyword evidence="3" id="KW-1185">Reference proteome</keyword>
<feature type="transmembrane region" description="Helical" evidence="1">
    <location>
        <begin position="66"/>
        <end position="86"/>
    </location>
</feature>